<comment type="caution">
    <text evidence="1">The sequence shown here is derived from an EMBL/GenBank/DDBJ whole genome shotgun (WGS) entry which is preliminary data.</text>
</comment>
<evidence type="ECO:0000313" key="2">
    <source>
        <dbReference type="Proteomes" id="UP001556367"/>
    </source>
</evidence>
<sequence>MSKPDITTSRTENASQEARRQRFGAWMREALIWNATFDRAMNSHRPIVFGLRAARPLRCSMTARAAAAHELSAFHVRPTGAVNSLLAWMLWIDTVSFCS</sequence>
<dbReference type="Proteomes" id="UP001556367">
    <property type="component" value="Unassembled WGS sequence"/>
</dbReference>
<evidence type="ECO:0000313" key="1">
    <source>
        <dbReference type="EMBL" id="KAL0953137.1"/>
    </source>
</evidence>
<proteinExistence type="predicted"/>
<protein>
    <submittedName>
        <fullName evidence="1">Uncharacterized protein</fullName>
    </submittedName>
</protein>
<dbReference type="EMBL" id="JASNQZ010000008">
    <property type="protein sequence ID" value="KAL0953137.1"/>
    <property type="molecule type" value="Genomic_DNA"/>
</dbReference>
<keyword evidence="2" id="KW-1185">Reference proteome</keyword>
<gene>
    <name evidence="1" type="ORF">HGRIS_004405</name>
</gene>
<organism evidence="1 2">
    <name type="scientific">Hohenbuehelia grisea</name>
    <dbReference type="NCBI Taxonomy" id="104357"/>
    <lineage>
        <taxon>Eukaryota</taxon>
        <taxon>Fungi</taxon>
        <taxon>Dikarya</taxon>
        <taxon>Basidiomycota</taxon>
        <taxon>Agaricomycotina</taxon>
        <taxon>Agaricomycetes</taxon>
        <taxon>Agaricomycetidae</taxon>
        <taxon>Agaricales</taxon>
        <taxon>Pleurotineae</taxon>
        <taxon>Pleurotaceae</taxon>
        <taxon>Hohenbuehelia</taxon>
    </lineage>
</organism>
<reference evidence="2" key="1">
    <citation type="submission" date="2024-06" db="EMBL/GenBank/DDBJ databases">
        <title>Multi-omics analyses provide insights into the biosynthesis of the anticancer antibiotic pleurotin in Hohenbuehelia grisea.</title>
        <authorList>
            <person name="Weaver J.A."/>
            <person name="Alberti F."/>
        </authorList>
    </citation>
    <scope>NUCLEOTIDE SEQUENCE [LARGE SCALE GENOMIC DNA]</scope>
    <source>
        <strain evidence="2">T-177</strain>
    </source>
</reference>
<name>A0ABR3JC53_9AGAR</name>
<accession>A0ABR3JC53</accession>